<dbReference type="EMBL" id="MU268976">
    <property type="protein sequence ID" value="KAH7903435.1"/>
    <property type="molecule type" value="Genomic_DNA"/>
</dbReference>
<evidence type="ECO:0000313" key="2">
    <source>
        <dbReference type="Proteomes" id="UP000790377"/>
    </source>
</evidence>
<organism evidence="1 2">
    <name type="scientific">Hygrophoropsis aurantiaca</name>
    <dbReference type="NCBI Taxonomy" id="72124"/>
    <lineage>
        <taxon>Eukaryota</taxon>
        <taxon>Fungi</taxon>
        <taxon>Dikarya</taxon>
        <taxon>Basidiomycota</taxon>
        <taxon>Agaricomycotina</taxon>
        <taxon>Agaricomycetes</taxon>
        <taxon>Agaricomycetidae</taxon>
        <taxon>Boletales</taxon>
        <taxon>Coniophorineae</taxon>
        <taxon>Hygrophoropsidaceae</taxon>
        <taxon>Hygrophoropsis</taxon>
    </lineage>
</organism>
<comment type="caution">
    <text evidence="1">The sequence shown here is derived from an EMBL/GenBank/DDBJ whole genome shotgun (WGS) entry which is preliminary data.</text>
</comment>
<keyword evidence="2" id="KW-1185">Reference proteome</keyword>
<gene>
    <name evidence="1" type="ORF">BJ138DRAFT_1168151</name>
</gene>
<proteinExistence type="predicted"/>
<name>A0ACB7ZQT4_9AGAM</name>
<evidence type="ECO:0000313" key="1">
    <source>
        <dbReference type="EMBL" id="KAH7903435.1"/>
    </source>
</evidence>
<dbReference type="Proteomes" id="UP000790377">
    <property type="component" value="Unassembled WGS sequence"/>
</dbReference>
<reference evidence="1" key="1">
    <citation type="journal article" date="2021" name="New Phytol.">
        <title>Evolutionary innovations through gain and loss of genes in the ectomycorrhizal Boletales.</title>
        <authorList>
            <person name="Wu G."/>
            <person name="Miyauchi S."/>
            <person name="Morin E."/>
            <person name="Kuo A."/>
            <person name="Drula E."/>
            <person name="Varga T."/>
            <person name="Kohler A."/>
            <person name="Feng B."/>
            <person name="Cao Y."/>
            <person name="Lipzen A."/>
            <person name="Daum C."/>
            <person name="Hundley H."/>
            <person name="Pangilinan J."/>
            <person name="Johnson J."/>
            <person name="Barry K."/>
            <person name="LaButti K."/>
            <person name="Ng V."/>
            <person name="Ahrendt S."/>
            <person name="Min B."/>
            <person name="Choi I.G."/>
            <person name="Park H."/>
            <person name="Plett J.M."/>
            <person name="Magnuson J."/>
            <person name="Spatafora J.W."/>
            <person name="Nagy L.G."/>
            <person name="Henrissat B."/>
            <person name="Grigoriev I.V."/>
            <person name="Yang Z.L."/>
            <person name="Xu J."/>
            <person name="Martin F.M."/>
        </authorList>
    </citation>
    <scope>NUCLEOTIDE SEQUENCE</scope>
    <source>
        <strain evidence="1">ATCC 28755</strain>
    </source>
</reference>
<accession>A0ACB7ZQT4</accession>
<sequence length="558" mass="61151">MSKLTGHVMVSVESLSAQQAHTQTTSILNSLSSFPFSPADRARFILFGVGARLAVPYACIHHAFAIHAANLPDSIAVEHFEERLTFRQLDKQSDVLAGYLRNRGICPGKRVCLLTQRSLGMVVAILAILKSGGSYVPLDGGITPKETVRFVVEDSQSSMVLYTSSFEHHVPEGIERMCIDHVLSGIGDETALSTTSPPDLSSSPHEAYLIYTSGTTGKPKGVSISHGNITNLLCLSPGKVGMRPGIRVAQLLNISFDMCAWEVLGSLMNGCTLCIRGRSREDWKSILRSVDVVISTPTILRDYSPHEFPRIRCVATAGEPCHQALADKWSQSTKFYNSCGPTETTIINTVHAHVTGAPLSIGSPTPNNRVYILGDDMQPLAIGQVGTMWAAGAGISAGYANRADLTRERFIVDPFVKDGTVMFNTGDLGRWTKDGKLEHFGRIDDQVKIKGFRVELDGVSAAMMSCKEVTQAVALLVNHRDLWGIVCPLSLNTRTIKQKVSEQLPYYAVPSHFLTLDKMPKTRNGKIDKPFLRDLVQKISKHEDDDKRNYQVANLQDS</sequence>
<protein>
    <submittedName>
        <fullName evidence="1">Uncharacterized protein</fullName>
    </submittedName>
</protein>